<accession>A0A2G5CF29</accession>
<protein>
    <recommendedName>
        <fullName evidence="9">Leucine-rich repeat-containing N-terminal plant-type domain-containing protein</fullName>
    </recommendedName>
</protein>
<proteinExistence type="predicted"/>
<gene>
    <name evidence="10" type="ORF">AQUCO_05800143v1</name>
</gene>
<evidence type="ECO:0000256" key="7">
    <source>
        <dbReference type="ARBA" id="ARBA00023180"/>
    </source>
</evidence>
<evidence type="ECO:0000256" key="3">
    <source>
        <dbReference type="ARBA" id="ARBA00022729"/>
    </source>
</evidence>
<keyword evidence="5" id="KW-1133">Transmembrane helix</keyword>
<feature type="signal peptide" evidence="8">
    <location>
        <begin position="1"/>
        <end position="28"/>
    </location>
</feature>
<keyword evidence="1" id="KW-0433">Leucine-rich repeat</keyword>
<dbReference type="Proteomes" id="UP000230069">
    <property type="component" value="Unassembled WGS sequence"/>
</dbReference>
<organism evidence="10 11">
    <name type="scientific">Aquilegia coerulea</name>
    <name type="common">Rocky mountain columbine</name>
    <dbReference type="NCBI Taxonomy" id="218851"/>
    <lineage>
        <taxon>Eukaryota</taxon>
        <taxon>Viridiplantae</taxon>
        <taxon>Streptophyta</taxon>
        <taxon>Embryophyta</taxon>
        <taxon>Tracheophyta</taxon>
        <taxon>Spermatophyta</taxon>
        <taxon>Magnoliopsida</taxon>
        <taxon>Ranunculales</taxon>
        <taxon>Ranunculaceae</taxon>
        <taxon>Thalictroideae</taxon>
        <taxon>Aquilegia</taxon>
    </lineage>
</organism>
<dbReference type="InParanoid" id="A0A2G5CF29"/>
<keyword evidence="3 8" id="KW-0732">Signal</keyword>
<evidence type="ECO:0000259" key="9">
    <source>
        <dbReference type="Pfam" id="PF08263"/>
    </source>
</evidence>
<keyword evidence="6" id="KW-0472">Membrane</keyword>
<dbReference type="Pfam" id="PF08263">
    <property type="entry name" value="LRRNT_2"/>
    <property type="match status" value="1"/>
</dbReference>
<dbReference type="InterPro" id="IPR001611">
    <property type="entry name" value="Leu-rich_rpt"/>
</dbReference>
<keyword evidence="7" id="KW-0325">Glycoprotein</keyword>
<evidence type="ECO:0000256" key="4">
    <source>
        <dbReference type="ARBA" id="ARBA00022737"/>
    </source>
</evidence>
<keyword evidence="4" id="KW-0677">Repeat</keyword>
<evidence type="ECO:0000256" key="8">
    <source>
        <dbReference type="SAM" id="SignalP"/>
    </source>
</evidence>
<dbReference type="Gene3D" id="3.80.10.10">
    <property type="entry name" value="Ribonuclease Inhibitor"/>
    <property type="match status" value="2"/>
</dbReference>
<dbReference type="FunFam" id="3.80.10.10:FF:000041">
    <property type="entry name" value="LRR receptor-like serine/threonine-protein kinase ERECTA"/>
    <property type="match status" value="1"/>
</dbReference>
<keyword evidence="2" id="KW-0812">Transmembrane</keyword>
<dbReference type="FunCoup" id="A0A2G5CF29">
    <property type="interactions" value="1313"/>
</dbReference>
<dbReference type="PANTHER" id="PTHR48060">
    <property type="entry name" value="DNA DAMAGE-REPAIR/TOLERATION PROTEIN DRT100"/>
    <property type="match status" value="1"/>
</dbReference>
<dbReference type="EMBL" id="KZ305075">
    <property type="protein sequence ID" value="PIA29859.1"/>
    <property type="molecule type" value="Genomic_DNA"/>
</dbReference>
<evidence type="ECO:0000313" key="10">
    <source>
        <dbReference type="EMBL" id="PIA29859.1"/>
    </source>
</evidence>
<evidence type="ECO:0000256" key="6">
    <source>
        <dbReference type="ARBA" id="ARBA00023136"/>
    </source>
</evidence>
<dbReference type="InterPro" id="IPR003591">
    <property type="entry name" value="Leu-rich_rpt_typical-subtyp"/>
</dbReference>
<dbReference type="OrthoDB" id="1394818at2759"/>
<keyword evidence="11" id="KW-1185">Reference proteome</keyword>
<evidence type="ECO:0000256" key="2">
    <source>
        <dbReference type="ARBA" id="ARBA00022692"/>
    </source>
</evidence>
<dbReference type="SMART" id="SM00369">
    <property type="entry name" value="LRR_TYP"/>
    <property type="match status" value="6"/>
</dbReference>
<evidence type="ECO:0000256" key="1">
    <source>
        <dbReference type="ARBA" id="ARBA00022614"/>
    </source>
</evidence>
<dbReference type="InterPro" id="IPR013210">
    <property type="entry name" value="LRR_N_plant-typ"/>
</dbReference>
<dbReference type="Pfam" id="PF13855">
    <property type="entry name" value="LRR_8"/>
    <property type="match status" value="2"/>
</dbReference>
<name>A0A2G5CF29_AQUCA</name>
<sequence length="482" mass="53502">MTLTSSSAASLLALTLLYFSISAYPCFAKCHVDDETGLLAFKAGITQDPMGMLSSWISGSDCCTWNGITCLANKRVYGLSVYEGTDPIFSLSGTISPSLSKVQYLRGLNLQNLQNLTGTFPTFIFNLPDLNTLSLDNNKLSGPLPLDIGQKLYRRLVDLSLSQNQFTGPIPSSISQLIHLRNLDLGSNLFSGLIPSGIQQMKHLVFLNLEKNQLSGKIPDFFTPLTFLRKLDLSHNKFSGEFPPSIAFLAPRLELLDLGYNLLTGKIPDYLGNFQKLDRLDLSYNQLTGVVPKNFRNLTDILYLELGHNHLVDPFPEMIVKFNFGSLDLSYNKFNLGTIPKWVESSTLIQSLKLAGCGLKFRLEDFKPSEKHFFNYIDLSDNQISGTPVGLMNETTLLQLFWASGNQLQFNLSDLRLPDGLKTLVLARNQIFGKVPQNISRLEKGDLSHNHLCGPIPTTKLPVRAFIGNDCLCGSPLPPCRN</sequence>
<dbReference type="AlphaFoldDB" id="A0A2G5CF29"/>
<evidence type="ECO:0000313" key="11">
    <source>
        <dbReference type="Proteomes" id="UP000230069"/>
    </source>
</evidence>
<dbReference type="PANTHER" id="PTHR48060:SF20">
    <property type="entry name" value="LEUCINE-RICH REPEAT-CONTAINING N-TERMINAL PLANT-TYPE DOMAIN-CONTAINING PROTEIN"/>
    <property type="match status" value="1"/>
</dbReference>
<dbReference type="InterPro" id="IPR032675">
    <property type="entry name" value="LRR_dom_sf"/>
</dbReference>
<dbReference type="STRING" id="218851.A0A2G5CF29"/>
<evidence type="ECO:0000256" key="5">
    <source>
        <dbReference type="ARBA" id="ARBA00022989"/>
    </source>
</evidence>
<feature type="domain" description="Leucine-rich repeat-containing N-terminal plant-type" evidence="9">
    <location>
        <begin position="33"/>
        <end position="70"/>
    </location>
</feature>
<reference evidence="10 11" key="1">
    <citation type="submission" date="2017-09" db="EMBL/GenBank/DDBJ databases">
        <title>WGS assembly of Aquilegia coerulea Goldsmith.</title>
        <authorList>
            <person name="Hodges S."/>
            <person name="Kramer E."/>
            <person name="Nordborg M."/>
            <person name="Tomkins J."/>
            <person name="Borevitz J."/>
            <person name="Derieg N."/>
            <person name="Yan J."/>
            <person name="Mihaltcheva S."/>
            <person name="Hayes R.D."/>
            <person name="Rokhsar D."/>
        </authorList>
    </citation>
    <scope>NUCLEOTIDE SEQUENCE [LARGE SCALE GENOMIC DNA]</scope>
    <source>
        <strain evidence="11">cv. Goldsmith</strain>
    </source>
</reference>
<dbReference type="Pfam" id="PF00560">
    <property type="entry name" value="LRR_1"/>
    <property type="match status" value="2"/>
</dbReference>
<dbReference type="InterPro" id="IPR053211">
    <property type="entry name" value="DNA_repair-toleration"/>
</dbReference>
<feature type="chain" id="PRO_5013606228" description="Leucine-rich repeat-containing N-terminal plant-type domain-containing protein" evidence="8">
    <location>
        <begin position="29"/>
        <end position="482"/>
    </location>
</feature>
<dbReference type="SUPFAM" id="SSF52047">
    <property type="entry name" value="RNI-like"/>
    <property type="match status" value="1"/>
</dbReference>